<gene>
    <name evidence="1" type="ORF">IAA86_08655</name>
</gene>
<name>A0A9D1FJQ1_9BACT</name>
<evidence type="ECO:0000313" key="1">
    <source>
        <dbReference type="EMBL" id="HIS75071.1"/>
    </source>
</evidence>
<reference evidence="1" key="1">
    <citation type="submission" date="2020-10" db="EMBL/GenBank/DDBJ databases">
        <authorList>
            <person name="Gilroy R."/>
        </authorList>
    </citation>
    <scope>NUCLEOTIDE SEQUENCE</scope>
    <source>
        <strain evidence="1">CHK152-2871</strain>
    </source>
</reference>
<evidence type="ECO:0000313" key="2">
    <source>
        <dbReference type="Proteomes" id="UP000886865"/>
    </source>
</evidence>
<sequence length="70" mass="8133">VPKEYKTLYASPDPKSPAVDSFFLATHITPWLVRGNWILVKVENYDDTQKTGWLHFRSETGRFFGFANLK</sequence>
<proteinExistence type="predicted"/>
<comment type="caution">
    <text evidence="1">The sequence shown here is derived from an EMBL/GenBank/DDBJ whole genome shotgun (WGS) entry which is preliminary data.</text>
</comment>
<organism evidence="1 2">
    <name type="scientific">Candidatus Galligastranaerophilus intestinavium</name>
    <dbReference type="NCBI Taxonomy" id="2840836"/>
    <lineage>
        <taxon>Bacteria</taxon>
        <taxon>Candidatus Galligastranaerophilus</taxon>
    </lineage>
</organism>
<protein>
    <submittedName>
        <fullName evidence="1">Uncharacterized protein</fullName>
    </submittedName>
</protein>
<feature type="non-terminal residue" evidence="1">
    <location>
        <position position="1"/>
    </location>
</feature>
<dbReference type="AlphaFoldDB" id="A0A9D1FJQ1"/>
<dbReference type="EMBL" id="DVJQ01000074">
    <property type="protein sequence ID" value="HIS75071.1"/>
    <property type="molecule type" value="Genomic_DNA"/>
</dbReference>
<accession>A0A9D1FJQ1</accession>
<dbReference type="Proteomes" id="UP000886865">
    <property type="component" value="Unassembled WGS sequence"/>
</dbReference>
<reference evidence="1" key="2">
    <citation type="journal article" date="2021" name="PeerJ">
        <title>Extensive microbial diversity within the chicken gut microbiome revealed by metagenomics and culture.</title>
        <authorList>
            <person name="Gilroy R."/>
            <person name="Ravi A."/>
            <person name="Getino M."/>
            <person name="Pursley I."/>
            <person name="Horton D.L."/>
            <person name="Alikhan N.F."/>
            <person name="Baker D."/>
            <person name="Gharbi K."/>
            <person name="Hall N."/>
            <person name="Watson M."/>
            <person name="Adriaenssens E.M."/>
            <person name="Foster-Nyarko E."/>
            <person name="Jarju S."/>
            <person name="Secka A."/>
            <person name="Antonio M."/>
            <person name="Oren A."/>
            <person name="Chaudhuri R.R."/>
            <person name="La Ragione R."/>
            <person name="Hildebrand F."/>
            <person name="Pallen M.J."/>
        </authorList>
    </citation>
    <scope>NUCLEOTIDE SEQUENCE</scope>
    <source>
        <strain evidence="1">CHK152-2871</strain>
    </source>
</reference>